<dbReference type="InParanoid" id="A0A1C7N0F5"/>
<organism evidence="2 3">
    <name type="scientific">Choanephora cucurbitarum</name>
    <dbReference type="NCBI Taxonomy" id="101091"/>
    <lineage>
        <taxon>Eukaryota</taxon>
        <taxon>Fungi</taxon>
        <taxon>Fungi incertae sedis</taxon>
        <taxon>Mucoromycota</taxon>
        <taxon>Mucoromycotina</taxon>
        <taxon>Mucoromycetes</taxon>
        <taxon>Mucorales</taxon>
        <taxon>Mucorineae</taxon>
        <taxon>Choanephoraceae</taxon>
        <taxon>Choanephoroideae</taxon>
        <taxon>Choanephora</taxon>
    </lineage>
</organism>
<feature type="non-terminal residue" evidence="2">
    <location>
        <position position="729"/>
    </location>
</feature>
<sequence>METEWHTWSLIQYAISMFDINPCLTKNSLKSSFLRDLELIQTHFSHLGHIQLAVQSLTLALTEDQTMFNHFWETHSERLMKMAIEKQVARATIMFQKSLKRSFKEMEHTSRKKLRTQQEDESPVQLESAPSKTILPPSPLVIDLSRSSSTSSLHSQSNELETIELYIGNREGHGDEEEHGDEVSSHTVVSKELYSKETEDNRVMSKDVESKEAEVICVDINQAGIISAVINNVESRDIESEAEDKEKEEEISQADNKEEEEISQAENKEEEEDEIINAKDNQAENFSIQAIQAENIELKDSTSEDAESKGKEDSVDKDSRSVSPFVIAIAPPSSSSTTPTDLSSATPSTCPSLSVAASLFKDRLRKAVNSLTGAVYDSPAQKLSQAACAHSTAEDTKEPLLNTPPQETADRSVTEEEEKNDKAPSTDSDNPPDSLQITLNTSTNEEEGNDNLSFIDVDSVDPEEEEARTEKSQSVESTRPTKLQEEMTKKSIVEVDMIYYRPNKKSVGTILKRWAFLTHAAHYLHQEELTETEQKNMALSLSSILDLAQDSAQVQKEGTQAFLFKEIWMTMKKDLLEKLPLSQPSQQQIRFQAQFHATYGKLDIQAFLKEIQSRVAKPPASNELASLWRIMRRWANLVRQNSLDHLKESTSAGTEIEYFRKVWSPIFQFLFPATESIRLKIGYLDDVYPTPTKYNFKLVAQIDNRDFTLAIGECAAPDSNNYGCSGRVD</sequence>
<feature type="compositionally biased region" description="Acidic residues" evidence="1">
    <location>
        <begin position="458"/>
        <end position="467"/>
    </location>
</feature>
<dbReference type="AlphaFoldDB" id="A0A1C7N0F5"/>
<keyword evidence="3" id="KW-1185">Reference proteome</keyword>
<gene>
    <name evidence="2" type="ORF">A0J61_09830</name>
</gene>
<feature type="compositionally biased region" description="Polar residues" evidence="1">
    <location>
        <begin position="425"/>
        <end position="443"/>
    </location>
</feature>
<feature type="compositionally biased region" description="Basic and acidic residues" evidence="1">
    <location>
        <begin position="296"/>
        <end position="320"/>
    </location>
</feature>
<evidence type="ECO:0000256" key="1">
    <source>
        <dbReference type="SAM" id="MobiDB-lite"/>
    </source>
</evidence>
<evidence type="ECO:0000313" key="2">
    <source>
        <dbReference type="EMBL" id="OBZ82119.1"/>
    </source>
</evidence>
<dbReference type="Proteomes" id="UP000093000">
    <property type="component" value="Unassembled WGS sequence"/>
</dbReference>
<dbReference type="OrthoDB" id="2282785at2759"/>
<feature type="region of interest" description="Disordered" evidence="1">
    <location>
        <begin position="171"/>
        <end position="205"/>
    </location>
</feature>
<feature type="compositionally biased region" description="Low complexity" evidence="1">
    <location>
        <begin position="331"/>
        <end position="349"/>
    </location>
</feature>
<feature type="compositionally biased region" description="Polar residues" evidence="1">
    <location>
        <begin position="283"/>
        <end position="292"/>
    </location>
</feature>
<feature type="compositionally biased region" description="Basic and acidic residues" evidence="1">
    <location>
        <begin position="193"/>
        <end position="205"/>
    </location>
</feature>
<feature type="region of interest" description="Disordered" evidence="1">
    <location>
        <begin position="373"/>
        <end position="484"/>
    </location>
</feature>
<reference evidence="2 3" key="1">
    <citation type="submission" date="2016-03" db="EMBL/GenBank/DDBJ databases">
        <title>Choanephora cucurbitarum.</title>
        <authorList>
            <person name="Min B."/>
            <person name="Park H."/>
            <person name="Park J.-H."/>
            <person name="Shin H.-D."/>
            <person name="Choi I.-G."/>
        </authorList>
    </citation>
    <scope>NUCLEOTIDE SEQUENCE [LARGE SCALE GENOMIC DNA]</scope>
    <source>
        <strain evidence="2 3">KUS-F28377</strain>
    </source>
</reference>
<feature type="region of interest" description="Disordered" evidence="1">
    <location>
        <begin position="104"/>
        <end position="132"/>
    </location>
</feature>
<dbReference type="EMBL" id="LUGH01000949">
    <property type="protein sequence ID" value="OBZ82119.1"/>
    <property type="molecule type" value="Genomic_DNA"/>
</dbReference>
<proteinExistence type="predicted"/>
<comment type="caution">
    <text evidence="2">The sequence shown here is derived from an EMBL/GenBank/DDBJ whole genome shotgun (WGS) entry which is preliminary data.</text>
</comment>
<feature type="compositionally biased region" description="Basic and acidic residues" evidence="1">
    <location>
        <begin position="237"/>
        <end position="250"/>
    </location>
</feature>
<protein>
    <submittedName>
        <fullName evidence="2">Uncharacterized protein</fullName>
    </submittedName>
</protein>
<name>A0A1C7N0F5_9FUNG</name>
<feature type="compositionally biased region" description="Basic and acidic residues" evidence="1">
    <location>
        <begin position="408"/>
        <end position="424"/>
    </location>
</feature>
<evidence type="ECO:0000313" key="3">
    <source>
        <dbReference type="Proteomes" id="UP000093000"/>
    </source>
</evidence>
<feature type="compositionally biased region" description="Acidic residues" evidence="1">
    <location>
        <begin position="251"/>
        <end position="275"/>
    </location>
</feature>
<feature type="region of interest" description="Disordered" evidence="1">
    <location>
        <begin position="237"/>
        <end position="351"/>
    </location>
</feature>
<accession>A0A1C7N0F5</accession>